<dbReference type="AlphaFoldDB" id="A0AAD9EBF4"/>
<sequence>MELTCGGNCTEGVDDPTDADMMGFGVLAAFIFPVVASHFFVLLSYINSDPEAGGHVGPERGIHPDQHSQLDKNVLKWIRPRVSRYKILQKLQYQQIILPLSDQLLITTLGLMIALYSQICTMSHFTFEGGQNLAWVSAGVHMDSLVALAKYFHEHKTQTNIRRFSMILLLIFLLVTELCTYIMWDNSWHQVTSCALHSPEPTDTTLNRAAWLAFCYWVGGGYYDSIVQLRNATQVFTPAYAAVIHLTKLFHRSPKRRERFEALERDERRRMCREYRKQRQKFESDQYSWWKKWWFALPVLLDDLSQSVCWAIFTNVSFTIYNIINLIRGLKVNGVDASPLKEPKFGQIMPLALPLIIILGVFEVTSSK</sequence>
<name>A0AAD9EBF4_9PEZI</name>
<dbReference type="Proteomes" id="UP001243330">
    <property type="component" value="Unassembled WGS sequence"/>
</dbReference>
<evidence type="ECO:0000313" key="3">
    <source>
        <dbReference type="Proteomes" id="UP001243330"/>
    </source>
</evidence>
<dbReference type="EMBL" id="JAQOWY010000413">
    <property type="protein sequence ID" value="KAK1842445.1"/>
    <property type="molecule type" value="Genomic_DNA"/>
</dbReference>
<organism evidence="2 3">
    <name type="scientific">Colletotrichum chrysophilum</name>
    <dbReference type="NCBI Taxonomy" id="1836956"/>
    <lineage>
        <taxon>Eukaryota</taxon>
        <taxon>Fungi</taxon>
        <taxon>Dikarya</taxon>
        <taxon>Ascomycota</taxon>
        <taxon>Pezizomycotina</taxon>
        <taxon>Sordariomycetes</taxon>
        <taxon>Hypocreomycetidae</taxon>
        <taxon>Glomerellales</taxon>
        <taxon>Glomerellaceae</taxon>
        <taxon>Colletotrichum</taxon>
        <taxon>Colletotrichum gloeosporioides species complex</taxon>
    </lineage>
</organism>
<feature type="transmembrane region" description="Helical" evidence="1">
    <location>
        <begin position="304"/>
        <end position="324"/>
    </location>
</feature>
<keyword evidence="3" id="KW-1185">Reference proteome</keyword>
<evidence type="ECO:0000256" key="1">
    <source>
        <dbReference type="SAM" id="Phobius"/>
    </source>
</evidence>
<gene>
    <name evidence="2" type="ORF">CCHR01_14923</name>
</gene>
<proteinExistence type="predicted"/>
<dbReference type="PANTHER" id="PTHR37577:SF1">
    <property type="entry name" value="INTEGRAL MEMBRANE PROTEIN"/>
    <property type="match status" value="1"/>
</dbReference>
<comment type="caution">
    <text evidence="2">The sequence shown here is derived from an EMBL/GenBank/DDBJ whole genome shotgun (WGS) entry which is preliminary data.</text>
</comment>
<keyword evidence="1" id="KW-0812">Transmembrane</keyword>
<accession>A0AAD9EBF4</accession>
<feature type="transmembrane region" description="Helical" evidence="1">
    <location>
        <begin position="345"/>
        <end position="362"/>
    </location>
</feature>
<protein>
    <submittedName>
        <fullName evidence="2">Uncharacterized protein</fullName>
    </submittedName>
</protein>
<dbReference type="InterPro" id="IPR053018">
    <property type="entry name" value="Elsinochrome_Biosynth-Asso"/>
</dbReference>
<feature type="transmembrane region" description="Helical" evidence="1">
    <location>
        <begin position="133"/>
        <end position="152"/>
    </location>
</feature>
<feature type="transmembrane region" description="Helical" evidence="1">
    <location>
        <begin position="104"/>
        <end position="127"/>
    </location>
</feature>
<feature type="transmembrane region" description="Helical" evidence="1">
    <location>
        <begin position="24"/>
        <end position="46"/>
    </location>
</feature>
<evidence type="ECO:0000313" key="2">
    <source>
        <dbReference type="EMBL" id="KAK1842445.1"/>
    </source>
</evidence>
<keyword evidence="1" id="KW-0472">Membrane</keyword>
<reference evidence="2" key="1">
    <citation type="submission" date="2023-01" db="EMBL/GenBank/DDBJ databases">
        <title>Colletotrichum chrysophilum M932 genome sequence.</title>
        <authorList>
            <person name="Baroncelli R."/>
        </authorList>
    </citation>
    <scope>NUCLEOTIDE SEQUENCE</scope>
    <source>
        <strain evidence="2">M932</strain>
    </source>
</reference>
<keyword evidence="1" id="KW-1133">Transmembrane helix</keyword>
<dbReference type="PANTHER" id="PTHR37577">
    <property type="entry name" value="INTEGRAL MEMBRANE PROTEIN"/>
    <property type="match status" value="1"/>
</dbReference>
<feature type="transmembrane region" description="Helical" evidence="1">
    <location>
        <begin position="164"/>
        <end position="184"/>
    </location>
</feature>